<organism evidence="2 3">
    <name type="scientific">Colletotrichum navitas</name>
    <dbReference type="NCBI Taxonomy" id="681940"/>
    <lineage>
        <taxon>Eukaryota</taxon>
        <taxon>Fungi</taxon>
        <taxon>Dikarya</taxon>
        <taxon>Ascomycota</taxon>
        <taxon>Pezizomycotina</taxon>
        <taxon>Sordariomycetes</taxon>
        <taxon>Hypocreomycetidae</taxon>
        <taxon>Glomerellales</taxon>
        <taxon>Glomerellaceae</taxon>
        <taxon>Colletotrichum</taxon>
        <taxon>Colletotrichum graminicola species complex</taxon>
    </lineage>
</organism>
<dbReference type="RefSeq" id="XP_060416333.1">
    <property type="nucleotide sequence ID" value="XM_060550685.1"/>
</dbReference>
<evidence type="ECO:0000313" key="3">
    <source>
        <dbReference type="Proteomes" id="UP001230504"/>
    </source>
</evidence>
<keyword evidence="3" id="KW-1185">Reference proteome</keyword>
<reference evidence="2" key="1">
    <citation type="submission" date="2021-06" db="EMBL/GenBank/DDBJ databases">
        <title>Comparative genomics, transcriptomics and evolutionary studies reveal genomic signatures of adaptation to plant cell wall in hemibiotrophic fungi.</title>
        <authorList>
            <consortium name="DOE Joint Genome Institute"/>
            <person name="Baroncelli R."/>
            <person name="Diaz J.F."/>
            <person name="Benocci T."/>
            <person name="Peng M."/>
            <person name="Battaglia E."/>
            <person name="Haridas S."/>
            <person name="Andreopoulos W."/>
            <person name="Labutti K."/>
            <person name="Pangilinan J."/>
            <person name="Floch G.L."/>
            <person name="Makela M.R."/>
            <person name="Henrissat B."/>
            <person name="Grigoriev I.V."/>
            <person name="Crouch J.A."/>
            <person name="De Vries R.P."/>
            <person name="Sukno S.A."/>
            <person name="Thon M.R."/>
        </authorList>
    </citation>
    <scope>NUCLEOTIDE SEQUENCE</scope>
    <source>
        <strain evidence="2">CBS 125086</strain>
    </source>
</reference>
<name>A0AAD8Q4W2_9PEZI</name>
<accession>A0AAD8Q4W2</accession>
<proteinExistence type="predicted"/>
<protein>
    <submittedName>
        <fullName evidence="2">Uncharacterized protein</fullName>
    </submittedName>
</protein>
<evidence type="ECO:0000313" key="2">
    <source>
        <dbReference type="EMBL" id="KAK1595286.1"/>
    </source>
</evidence>
<comment type="caution">
    <text evidence="2">The sequence shown here is derived from an EMBL/GenBank/DDBJ whole genome shotgun (WGS) entry which is preliminary data.</text>
</comment>
<dbReference type="GeneID" id="85434925"/>
<feature type="region of interest" description="Disordered" evidence="1">
    <location>
        <begin position="91"/>
        <end position="125"/>
    </location>
</feature>
<gene>
    <name evidence="2" type="ORF">LY79DRAFT_108746</name>
</gene>
<sequence length="158" mass="17103">MCALTRLPYHIGSRSRSRLARGKVPFADQGTRRCYAPQLARHPAALGSFRPTTATLPSSPSSSAFANFSPIPLVPYPILFVSSHPLGSAIANNKQDDDDASTLLRTQSPPPHLLIRPNSESPPGRMREKASILTAQDCAFYTGQVVVVRRRASLVALP</sequence>
<dbReference type="EMBL" id="JAHLJV010000016">
    <property type="protein sequence ID" value="KAK1595286.1"/>
    <property type="molecule type" value="Genomic_DNA"/>
</dbReference>
<dbReference type="Proteomes" id="UP001230504">
    <property type="component" value="Unassembled WGS sequence"/>
</dbReference>
<dbReference type="AlphaFoldDB" id="A0AAD8Q4W2"/>
<evidence type="ECO:0000256" key="1">
    <source>
        <dbReference type="SAM" id="MobiDB-lite"/>
    </source>
</evidence>